<dbReference type="Proteomes" id="UP000299102">
    <property type="component" value="Unassembled WGS sequence"/>
</dbReference>
<keyword evidence="2" id="KW-1185">Reference proteome</keyword>
<protein>
    <submittedName>
        <fullName evidence="1">Uncharacterized protein</fullName>
    </submittedName>
</protein>
<dbReference type="AlphaFoldDB" id="A0A4C1Z858"/>
<gene>
    <name evidence="1" type="ORF">EVAR_67657_1</name>
</gene>
<dbReference type="EMBL" id="BGZK01001656">
    <property type="protein sequence ID" value="GBP84058.1"/>
    <property type="molecule type" value="Genomic_DNA"/>
</dbReference>
<evidence type="ECO:0000313" key="2">
    <source>
        <dbReference type="Proteomes" id="UP000299102"/>
    </source>
</evidence>
<organism evidence="1 2">
    <name type="scientific">Eumeta variegata</name>
    <name type="common">Bagworm moth</name>
    <name type="synonym">Eumeta japonica</name>
    <dbReference type="NCBI Taxonomy" id="151549"/>
    <lineage>
        <taxon>Eukaryota</taxon>
        <taxon>Metazoa</taxon>
        <taxon>Ecdysozoa</taxon>
        <taxon>Arthropoda</taxon>
        <taxon>Hexapoda</taxon>
        <taxon>Insecta</taxon>
        <taxon>Pterygota</taxon>
        <taxon>Neoptera</taxon>
        <taxon>Endopterygota</taxon>
        <taxon>Lepidoptera</taxon>
        <taxon>Glossata</taxon>
        <taxon>Ditrysia</taxon>
        <taxon>Tineoidea</taxon>
        <taxon>Psychidae</taxon>
        <taxon>Oiketicinae</taxon>
        <taxon>Eumeta</taxon>
    </lineage>
</organism>
<sequence length="85" mass="9034">MAHAPTPRLALCQSGAKILDRVFPPSVNMTTFSWEGIGRRRKYRAPRAAGSDVDLLLEPDGAGNDVDKYNSPLGGIGCIGVTVHA</sequence>
<name>A0A4C1Z858_EUMVA</name>
<accession>A0A4C1Z858</accession>
<reference evidence="1 2" key="1">
    <citation type="journal article" date="2019" name="Commun. Biol.">
        <title>The bagworm genome reveals a unique fibroin gene that provides high tensile strength.</title>
        <authorList>
            <person name="Kono N."/>
            <person name="Nakamura H."/>
            <person name="Ohtoshi R."/>
            <person name="Tomita M."/>
            <person name="Numata K."/>
            <person name="Arakawa K."/>
        </authorList>
    </citation>
    <scope>NUCLEOTIDE SEQUENCE [LARGE SCALE GENOMIC DNA]</scope>
</reference>
<evidence type="ECO:0000313" key="1">
    <source>
        <dbReference type="EMBL" id="GBP84058.1"/>
    </source>
</evidence>
<comment type="caution">
    <text evidence="1">The sequence shown here is derived from an EMBL/GenBank/DDBJ whole genome shotgun (WGS) entry which is preliminary data.</text>
</comment>
<proteinExistence type="predicted"/>